<dbReference type="GO" id="GO:0005886">
    <property type="term" value="C:plasma membrane"/>
    <property type="evidence" value="ECO:0007669"/>
    <property type="project" value="TreeGrafter"/>
</dbReference>
<dbReference type="RefSeq" id="WP_100258008.1">
    <property type="nucleotide sequence ID" value="NZ_CP011797.1"/>
</dbReference>
<evidence type="ECO:0000313" key="2">
    <source>
        <dbReference type="EMBL" id="ATX77776.1"/>
    </source>
</evidence>
<feature type="transmembrane region" description="Helical" evidence="1">
    <location>
        <begin position="67"/>
        <end position="84"/>
    </location>
</feature>
<gene>
    <name evidence="2" type="ORF">REIFOR_02652</name>
</gene>
<dbReference type="EMBL" id="CP011797">
    <property type="protein sequence ID" value="ATX77776.1"/>
    <property type="molecule type" value="Genomic_DNA"/>
</dbReference>
<proteinExistence type="predicted"/>
<dbReference type="InterPro" id="IPR052966">
    <property type="entry name" value="Beta-lactamase_Reg"/>
</dbReference>
<dbReference type="PANTHER" id="PTHR38684:SF1">
    <property type="entry name" value="PROTEIN AMPE"/>
    <property type="match status" value="1"/>
</dbReference>
<evidence type="ECO:0000256" key="1">
    <source>
        <dbReference type="SAM" id="Phobius"/>
    </source>
</evidence>
<dbReference type="OrthoDB" id="9811967at2"/>
<dbReference type="KEGG" id="rfo:REIFOR_02652"/>
<keyword evidence="1" id="KW-1133">Transmembrane helix</keyword>
<sequence>MDFLSVILAYLVSISLSGHGEPATAWVLRWRAHLLGRDLGAKLTMVIYALLPALLVACLLWWVDNFIFNLVLSVTLLLLAFQSGDQPENLAQYQQLTAQGERQGAWQLAVDELGLVGEIYEPDDELLDEGVQAGMSYLYLERFFVSVFWFMAFGAPGVLLVWLMSTALRGEQADAFFQRVKQALYWIPVRLMALTLGLMGNFSQCFQVWLEQARDFDRDDRVLLLICLKSALGSVAPEEMLNETLALIKRAQMTWLISLAVLLIFGF</sequence>
<dbReference type="GO" id="GO:0046677">
    <property type="term" value="P:response to antibiotic"/>
    <property type="evidence" value="ECO:0007669"/>
    <property type="project" value="TreeGrafter"/>
</dbReference>
<keyword evidence="3" id="KW-1185">Reference proteome</keyword>
<reference evidence="2 3" key="1">
    <citation type="journal article" date="2017" name="Environ. Microbiol.">
        <title>Genomic and physiological analyses of 'Reinekea forsetii' reveal a versatile opportunistic lifestyle during spring algae blooms.</title>
        <authorList>
            <person name="Avci B."/>
            <person name="Hahnke R.L."/>
            <person name="Chafee M."/>
            <person name="Fischer T."/>
            <person name="Gruber-Vodicka H."/>
            <person name="Tegetmeyer H.E."/>
            <person name="Harder J."/>
            <person name="Fuchs B.M."/>
            <person name="Amann R.I."/>
            <person name="Teeling H."/>
        </authorList>
    </citation>
    <scope>NUCLEOTIDE SEQUENCE [LARGE SCALE GENOMIC DNA]</scope>
    <source>
        <strain evidence="2 3">Hel1_31_D35</strain>
    </source>
</reference>
<dbReference type="Pfam" id="PF17113">
    <property type="entry name" value="AmpE"/>
    <property type="match status" value="1"/>
</dbReference>
<dbReference type="PANTHER" id="PTHR38684">
    <property type="entry name" value="PROTEIN AMPE"/>
    <property type="match status" value="1"/>
</dbReference>
<evidence type="ECO:0000313" key="3">
    <source>
        <dbReference type="Proteomes" id="UP000229757"/>
    </source>
</evidence>
<protein>
    <submittedName>
        <fullName evidence="2">Membrane protein required for beta-lactamase induction</fullName>
    </submittedName>
</protein>
<feature type="transmembrane region" description="Helical" evidence="1">
    <location>
        <begin position="183"/>
        <end position="202"/>
    </location>
</feature>
<dbReference type="Proteomes" id="UP000229757">
    <property type="component" value="Chromosome"/>
</dbReference>
<accession>A0A2K8KZI2</accession>
<keyword evidence="1" id="KW-0472">Membrane</keyword>
<dbReference type="InterPro" id="IPR031347">
    <property type="entry name" value="AmpE"/>
</dbReference>
<keyword evidence="1" id="KW-0812">Transmembrane</keyword>
<feature type="transmembrane region" description="Helical" evidence="1">
    <location>
        <begin position="44"/>
        <end position="62"/>
    </location>
</feature>
<feature type="transmembrane region" description="Helical" evidence="1">
    <location>
        <begin position="143"/>
        <end position="163"/>
    </location>
</feature>
<organism evidence="2 3">
    <name type="scientific">Reinekea forsetii</name>
    <dbReference type="NCBI Taxonomy" id="1336806"/>
    <lineage>
        <taxon>Bacteria</taxon>
        <taxon>Pseudomonadati</taxon>
        <taxon>Pseudomonadota</taxon>
        <taxon>Gammaproteobacteria</taxon>
        <taxon>Oceanospirillales</taxon>
        <taxon>Saccharospirillaceae</taxon>
        <taxon>Reinekea</taxon>
    </lineage>
</organism>
<dbReference type="AlphaFoldDB" id="A0A2K8KZI2"/>
<name>A0A2K8KZI2_9GAMM</name>